<proteinExistence type="predicted"/>
<evidence type="ECO:0000313" key="5">
    <source>
        <dbReference type="Proteomes" id="UP001642360"/>
    </source>
</evidence>
<dbReference type="InterPro" id="IPR037278">
    <property type="entry name" value="ARFGAP/RecO"/>
</dbReference>
<sequence>REFTHRVKSVSMAKFTSQEIEALQKGGNQRARETYLKEWDSQRQRLPDSSNADKVREFIKSVYVERKYAGGKTSNRPPRDMQNLRTHEDETRRASSYHSYSQSPPYDFQYEERRYGKHAPVLTRKPGSDRGLYEGKVSSFLSPSRLSSHIFEDRFANEESNARASDYSVSSGGDPFRSDSQSPNFERDIGFNSPQSEISRDLFSEDAHSHTVNTLSHTIARRDADRGVRPQVMLLLYLLLILIEVKHIVIYSAVVPWESLSTVS</sequence>
<keyword evidence="2" id="KW-1133">Transmembrane helix</keyword>
<feature type="compositionally biased region" description="Low complexity" evidence="1">
    <location>
        <begin position="96"/>
        <end position="105"/>
    </location>
</feature>
<evidence type="ECO:0000259" key="3">
    <source>
        <dbReference type="Pfam" id="PF01412"/>
    </source>
</evidence>
<dbReference type="PANTHER" id="PTHR46085">
    <property type="entry name" value="ARFGAP/RECO-RELATED"/>
    <property type="match status" value="1"/>
</dbReference>
<feature type="non-terminal residue" evidence="4">
    <location>
        <position position="1"/>
    </location>
</feature>
<dbReference type="Proteomes" id="UP001642360">
    <property type="component" value="Unassembled WGS sequence"/>
</dbReference>
<comment type="caution">
    <text evidence="4">The sequence shown here is derived from an EMBL/GenBank/DDBJ whole genome shotgun (WGS) entry which is preliminary data.</text>
</comment>
<reference evidence="4 5" key="1">
    <citation type="submission" date="2024-02" db="EMBL/GenBank/DDBJ databases">
        <authorList>
            <person name="Vignale AGUSTIN F."/>
            <person name="Sosa J E."/>
            <person name="Modenutti C."/>
        </authorList>
    </citation>
    <scope>NUCLEOTIDE SEQUENCE [LARGE SCALE GENOMIC DNA]</scope>
</reference>
<evidence type="ECO:0000256" key="2">
    <source>
        <dbReference type="SAM" id="Phobius"/>
    </source>
</evidence>
<evidence type="ECO:0000313" key="4">
    <source>
        <dbReference type="EMBL" id="CAK9160010.1"/>
    </source>
</evidence>
<dbReference type="PANTHER" id="PTHR46085:SF4">
    <property type="entry name" value="ADP-RIBOSYLATION FACTOR GTPASE-ACTIVATING PROTEIN AGD14-RELATED"/>
    <property type="match status" value="1"/>
</dbReference>
<dbReference type="InterPro" id="IPR044820">
    <property type="entry name" value="AGD14-like"/>
</dbReference>
<dbReference type="InterPro" id="IPR001164">
    <property type="entry name" value="ArfGAP_dom"/>
</dbReference>
<dbReference type="Gene3D" id="1.10.220.150">
    <property type="entry name" value="Arf GTPase activating protein"/>
    <property type="match status" value="1"/>
</dbReference>
<feature type="region of interest" description="Disordered" evidence="1">
    <location>
        <begin position="68"/>
        <end position="105"/>
    </location>
</feature>
<dbReference type="Pfam" id="PF01412">
    <property type="entry name" value="ArfGap"/>
    <property type="match status" value="1"/>
</dbReference>
<feature type="region of interest" description="Disordered" evidence="1">
    <location>
        <begin position="162"/>
        <end position="185"/>
    </location>
</feature>
<protein>
    <recommendedName>
        <fullName evidence="3">Arf-GAP domain-containing protein</fullName>
    </recommendedName>
</protein>
<feature type="domain" description="Arf-GAP" evidence="3">
    <location>
        <begin position="4"/>
        <end position="69"/>
    </location>
</feature>
<accession>A0ABC8SSE5</accession>
<dbReference type="EMBL" id="CAUOFW020003447">
    <property type="protein sequence ID" value="CAK9160010.1"/>
    <property type="molecule type" value="Genomic_DNA"/>
</dbReference>
<gene>
    <name evidence="4" type="ORF">ILEXP_LOCUS28738</name>
</gene>
<dbReference type="InterPro" id="IPR038508">
    <property type="entry name" value="ArfGAP_dom_sf"/>
</dbReference>
<name>A0ABC8SSE5_9AQUA</name>
<feature type="transmembrane region" description="Helical" evidence="2">
    <location>
        <begin position="232"/>
        <end position="254"/>
    </location>
</feature>
<keyword evidence="2" id="KW-0472">Membrane</keyword>
<feature type="compositionally biased region" description="Polar residues" evidence="1">
    <location>
        <begin position="162"/>
        <end position="171"/>
    </location>
</feature>
<keyword evidence="2" id="KW-0812">Transmembrane</keyword>
<evidence type="ECO:0000256" key="1">
    <source>
        <dbReference type="SAM" id="MobiDB-lite"/>
    </source>
</evidence>
<dbReference type="AlphaFoldDB" id="A0ABC8SSE5"/>
<organism evidence="4 5">
    <name type="scientific">Ilex paraguariensis</name>
    <name type="common">yerba mate</name>
    <dbReference type="NCBI Taxonomy" id="185542"/>
    <lineage>
        <taxon>Eukaryota</taxon>
        <taxon>Viridiplantae</taxon>
        <taxon>Streptophyta</taxon>
        <taxon>Embryophyta</taxon>
        <taxon>Tracheophyta</taxon>
        <taxon>Spermatophyta</taxon>
        <taxon>Magnoliopsida</taxon>
        <taxon>eudicotyledons</taxon>
        <taxon>Gunneridae</taxon>
        <taxon>Pentapetalae</taxon>
        <taxon>asterids</taxon>
        <taxon>campanulids</taxon>
        <taxon>Aquifoliales</taxon>
        <taxon>Aquifoliaceae</taxon>
        <taxon>Ilex</taxon>
    </lineage>
</organism>
<dbReference type="SUPFAM" id="SSF57863">
    <property type="entry name" value="ArfGap/RecO-like zinc finger"/>
    <property type="match status" value="1"/>
</dbReference>
<keyword evidence="5" id="KW-1185">Reference proteome</keyword>